<dbReference type="Proteomes" id="UP000183997">
    <property type="component" value="Unassembled WGS sequence"/>
</dbReference>
<dbReference type="STRING" id="1121421.SAMN02745123_02874"/>
<dbReference type="PROSITE" id="PS51819">
    <property type="entry name" value="VOC"/>
    <property type="match status" value="1"/>
</dbReference>
<dbReference type="InterPro" id="IPR004360">
    <property type="entry name" value="Glyas_Fos-R_dOase_dom"/>
</dbReference>
<feature type="domain" description="VOC" evidence="1">
    <location>
        <begin position="4"/>
        <end position="127"/>
    </location>
</feature>
<proteinExistence type="predicted"/>
<dbReference type="InterPro" id="IPR029068">
    <property type="entry name" value="Glyas_Bleomycin-R_OHBP_Dase"/>
</dbReference>
<dbReference type="AlphaFoldDB" id="A0A1M6UQ60"/>
<dbReference type="EMBL" id="FRAR01000021">
    <property type="protein sequence ID" value="SHK71334.1"/>
    <property type="molecule type" value="Genomic_DNA"/>
</dbReference>
<sequence length="141" mass="15798">MKPRINIITLGVEDFQKSLAFYKEGLGWELSKASNDNIAFFPLNGIVLALYPKDALAEDVRVSPEGSGFSGVTLAYNANDPEEVDQILMTVEKLGARIVKRAEKVFWGGYSGYFADPNDFLWEVAHNPYFTFDEQDNLVLP</sequence>
<gene>
    <name evidence="2" type="ORF">SAMN02745123_02874</name>
</gene>
<dbReference type="PANTHER" id="PTHR36503">
    <property type="entry name" value="BLR2520 PROTEIN"/>
    <property type="match status" value="1"/>
</dbReference>
<evidence type="ECO:0000313" key="2">
    <source>
        <dbReference type="EMBL" id="SHK71334.1"/>
    </source>
</evidence>
<organism evidence="2 3">
    <name type="scientific">Desulforamulus aeronauticus DSM 10349</name>
    <dbReference type="NCBI Taxonomy" id="1121421"/>
    <lineage>
        <taxon>Bacteria</taxon>
        <taxon>Bacillati</taxon>
        <taxon>Bacillota</taxon>
        <taxon>Clostridia</taxon>
        <taxon>Eubacteriales</taxon>
        <taxon>Peptococcaceae</taxon>
        <taxon>Desulforamulus</taxon>
    </lineage>
</organism>
<name>A0A1M6UQ60_9FIRM</name>
<dbReference type="PANTHER" id="PTHR36503:SF1">
    <property type="entry name" value="BLR2520 PROTEIN"/>
    <property type="match status" value="1"/>
</dbReference>
<keyword evidence="3" id="KW-1185">Reference proteome</keyword>
<protein>
    <recommendedName>
        <fullName evidence="1">VOC domain-containing protein</fullName>
    </recommendedName>
</protein>
<accession>A0A1M6UQ60</accession>
<dbReference type="Pfam" id="PF00903">
    <property type="entry name" value="Glyoxalase"/>
    <property type="match status" value="1"/>
</dbReference>
<evidence type="ECO:0000313" key="3">
    <source>
        <dbReference type="Proteomes" id="UP000183997"/>
    </source>
</evidence>
<dbReference type="Gene3D" id="3.10.180.10">
    <property type="entry name" value="2,3-Dihydroxybiphenyl 1,2-Dioxygenase, domain 1"/>
    <property type="match status" value="1"/>
</dbReference>
<dbReference type="SUPFAM" id="SSF54593">
    <property type="entry name" value="Glyoxalase/Bleomycin resistance protein/Dihydroxybiphenyl dioxygenase"/>
    <property type="match status" value="1"/>
</dbReference>
<dbReference type="InterPro" id="IPR037523">
    <property type="entry name" value="VOC_core"/>
</dbReference>
<reference evidence="3" key="1">
    <citation type="submission" date="2016-11" db="EMBL/GenBank/DDBJ databases">
        <authorList>
            <person name="Varghese N."/>
            <person name="Submissions S."/>
        </authorList>
    </citation>
    <scope>NUCLEOTIDE SEQUENCE [LARGE SCALE GENOMIC DNA]</scope>
    <source>
        <strain evidence="3">DSM 10349</strain>
    </source>
</reference>
<dbReference type="CDD" id="cd07251">
    <property type="entry name" value="VOC_like"/>
    <property type="match status" value="1"/>
</dbReference>
<dbReference type="OrthoDB" id="9815599at2"/>
<dbReference type="RefSeq" id="WP_072915678.1">
    <property type="nucleotide sequence ID" value="NZ_FRAR01000021.1"/>
</dbReference>
<evidence type="ECO:0000259" key="1">
    <source>
        <dbReference type="PROSITE" id="PS51819"/>
    </source>
</evidence>